<accession>A0ABU6RZW9</accession>
<evidence type="ECO:0000313" key="1">
    <source>
        <dbReference type="EMBL" id="MED6129711.1"/>
    </source>
</evidence>
<dbReference type="Proteomes" id="UP001341840">
    <property type="component" value="Unassembled WGS sequence"/>
</dbReference>
<comment type="caution">
    <text evidence="1">The sequence shown here is derived from an EMBL/GenBank/DDBJ whole genome shotgun (WGS) entry which is preliminary data.</text>
</comment>
<feature type="non-terminal residue" evidence="1">
    <location>
        <position position="85"/>
    </location>
</feature>
<sequence>MADRKIKGKDVSSSSQVTPRFKTLYYEAHFNSKLSARRILPELILQADEPVFNPIRFQIHQRKWEKFDADFQQPYNLGKYTESYQ</sequence>
<keyword evidence="2" id="KW-1185">Reference proteome</keyword>
<organism evidence="1 2">
    <name type="scientific">Stylosanthes scabra</name>
    <dbReference type="NCBI Taxonomy" id="79078"/>
    <lineage>
        <taxon>Eukaryota</taxon>
        <taxon>Viridiplantae</taxon>
        <taxon>Streptophyta</taxon>
        <taxon>Embryophyta</taxon>
        <taxon>Tracheophyta</taxon>
        <taxon>Spermatophyta</taxon>
        <taxon>Magnoliopsida</taxon>
        <taxon>eudicotyledons</taxon>
        <taxon>Gunneridae</taxon>
        <taxon>Pentapetalae</taxon>
        <taxon>rosids</taxon>
        <taxon>fabids</taxon>
        <taxon>Fabales</taxon>
        <taxon>Fabaceae</taxon>
        <taxon>Papilionoideae</taxon>
        <taxon>50 kb inversion clade</taxon>
        <taxon>dalbergioids sensu lato</taxon>
        <taxon>Dalbergieae</taxon>
        <taxon>Pterocarpus clade</taxon>
        <taxon>Stylosanthes</taxon>
    </lineage>
</organism>
<reference evidence="1 2" key="1">
    <citation type="journal article" date="2023" name="Plants (Basel)">
        <title>Bridging the Gap: Combining Genomics and Transcriptomics Approaches to Understand Stylosanthes scabra, an Orphan Legume from the Brazilian Caatinga.</title>
        <authorList>
            <person name="Ferreira-Neto J.R.C."/>
            <person name="da Silva M.D."/>
            <person name="Binneck E."/>
            <person name="de Melo N.F."/>
            <person name="da Silva R.H."/>
            <person name="de Melo A.L.T.M."/>
            <person name="Pandolfi V."/>
            <person name="Bustamante F.O."/>
            <person name="Brasileiro-Vidal A.C."/>
            <person name="Benko-Iseppon A.M."/>
        </authorList>
    </citation>
    <scope>NUCLEOTIDE SEQUENCE [LARGE SCALE GENOMIC DNA]</scope>
    <source>
        <tissue evidence="1">Leaves</tissue>
    </source>
</reference>
<gene>
    <name evidence="1" type="ORF">PIB30_110587</name>
</gene>
<name>A0ABU6RZW9_9FABA</name>
<evidence type="ECO:0000313" key="2">
    <source>
        <dbReference type="Proteomes" id="UP001341840"/>
    </source>
</evidence>
<proteinExistence type="predicted"/>
<protein>
    <submittedName>
        <fullName evidence="1">Uncharacterized protein</fullName>
    </submittedName>
</protein>
<dbReference type="EMBL" id="JASCZI010036574">
    <property type="protein sequence ID" value="MED6129711.1"/>
    <property type="molecule type" value="Genomic_DNA"/>
</dbReference>